<name>A0A380TS97_ACTLI</name>
<comment type="similarity">
    <text evidence="2">Belongs to the EamA transporter family.</text>
</comment>
<dbReference type="GO" id="GO:0005886">
    <property type="term" value="C:plasma membrane"/>
    <property type="evidence" value="ECO:0007669"/>
    <property type="project" value="UniProtKB-SubCell"/>
</dbReference>
<feature type="transmembrane region" description="Helical" evidence="8">
    <location>
        <begin position="5"/>
        <end position="22"/>
    </location>
</feature>
<dbReference type="SUPFAM" id="SSF103481">
    <property type="entry name" value="Multidrug resistance efflux transporter EmrE"/>
    <property type="match status" value="2"/>
</dbReference>
<keyword evidence="7 8" id="KW-0472">Membrane</keyword>
<dbReference type="Pfam" id="PF00892">
    <property type="entry name" value="EamA"/>
    <property type="match status" value="1"/>
</dbReference>
<evidence type="ECO:0000256" key="5">
    <source>
        <dbReference type="ARBA" id="ARBA00022692"/>
    </source>
</evidence>
<feature type="transmembrane region" description="Helical" evidence="8">
    <location>
        <begin position="208"/>
        <end position="228"/>
    </location>
</feature>
<protein>
    <submittedName>
        <fullName evidence="10">Permease</fullName>
    </submittedName>
</protein>
<evidence type="ECO:0000313" key="10">
    <source>
        <dbReference type="EMBL" id="SUT90307.1"/>
    </source>
</evidence>
<gene>
    <name evidence="10" type="primary">rarD_2</name>
    <name evidence="10" type="ORF">NCTC4191_00257</name>
</gene>
<keyword evidence="6 8" id="KW-1133">Transmembrane helix</keyword>
<evidence type="ECO:0000256" key="8">
    <source>
        <dbReference type="SAM" id="Phobius"/>
    </source>
</evidence>
<evidence type="ECO:0000256" key="2">
    <source>
        <dbReference type="ARBA" id="ARBA00007362"/>
    </source>
</evidence>
<organism evidence="10 11">
    <name type="scientific">Actinobacillus lignieresii</name>
    <dbReference type="NCBI Taxonomy" id="720"/>
    <lineage>
        <taxon>Bacteria</taxon>
        <taxon>Pseudomonadati</taxon>
        <taxon>Pseudomonadota</taxon>
        <taxon>Gammaproteobacteria</taxon>
        <taxon>Pasteurellales</taxon>
        <taxon>Pasteurellaceae</taxon>
        <taxon>Actinobacillus</taxon>
    </lineage>
</organism>
<feature type="transmembrane region" description="Helical" evidence="8">
    <location>
        <begin position="72"/>
        <end position="90"/>
    </location>
</feature>
<evidence type="ECO:0000259" key="9">
    <source>
        <dbReference type="Pfam" id="PF00892"/>
    </source>
</evidence>
<sequence length="297" mass="33924">MQLGIIYSLSASALFGGMYYLATLLRPLSGESLFGIRMVVTLPFLFFAIFVLKKQHEFFAFAKRLKQQPHLILVILITSAIVGSQMWLFLWAPNSGKALEVSMGYLLMPIVMVAFGRLVYKESLSRVKWLAIIFATLGVLNSVIFAGGISWEGVFVFVGYPVYFHIRRTFQLSNIYSFIFEIIFLIPISLYFIWNTDMDFIYAQNPNIYYFIAILSVVSGTALLSYTLASTILPFNMLGLLGYLEPTFMMIISFLIGERLDPNSYFLMMCLVIAVFFLILDGIFSIRKQRKKMITEN</sequence>
<dbReference type="Proteomes" id="UP000254253">
    <property type="component" value="Unassembled WGS sequence"/>
</dbReference>
<accession>A0A380TS97</accession>
<evidence type="ECO:0000256" key="6">
    <source>
        <dbReference type="ARBA" id="ARBA00022989"/>
    </source>
</evidence>
<feature type="transmembrane region" description="Helical" evidence="8">
    <location>
        <begin position="178"/>
        <end position="196"/>
    </location>
</feature>
<reference evidence="10 11" key="1">
    <citation type="submission" date="2018-06" db="EMBL/GenBank/DDBJ databases">
        <authorList>
            <consortium name="Pathogen Informatics"/>
            <person name="Doyle S."/>
        </authorList>
    </citation>
    <scope>NUCLEOTIDE SEQUENCE [LARGE SCALE GENOMIC DNA]</scope>
    <source>
        <strain evidence="10 11">NCTC4191</strain>
    </source>
</reference>
<dbReference type="AlphaFoldDB" id="A0A380TS97"/>
<dbReference type="InterPro" id="IPR004626">
    <property type="entry name" value="RarD"/>
</dbReference>
<keyword evidence="5 8" id="KW-0812">Transmembrane</keyword>
<keyword evidence="4" id="KW-1003">Cell membrane</keyword>
<dbReference type="RefSeq" id="WP_115589611.1">
    <property type="nucleotide sequence ID" value="NZ_LR134169.1"/>
</dbReference>
<keyword evidence="3" id="KW-0813">Transport</keyword>
<evidence type="ECO:0000256" key="3">
    <source>
        <dbReference type="ARBA" id="ARBA00022448"/>
    </source>
</evidence>
<comment type="subcellular location">
    <subcellularLocation>
        <location evidence="1">Cell membrane</location>
        <topology evidence="1">Multi-pass membrane protein</topology>
    </subcellularLocation>
</comment>
<feature type="transmembrane region" description="Helical" evidence="8">
    <location>
        <begin position="263"/>
        <end position="284"/>
    </location>
</feature>
<evidence type="ECO:0000256" key="1">
    <source>
        <dbReference type="ARBA" id="ARBA00004651"/>
    </source>
</evidence>
<dbReference type="InterPro" id="IPR000620">
    <property type="entry name" value="EamA_dom"/>
</dbReference>
<keyword evidence="11" id="KW-1185">Reference proteome</keyword>
<dbReference type="NCBIfam" id="TIGR00688">
    <property type="entry name" value="rarD"/>
    <property type="match status" value="1"/>
</dbReference>
<feature type="transmembrane region" description="Helical" evidence="8">
    <location>
        <begin position="102"/>
        <end position="120"/>
    </location>
</feature>
<feature type="transmembrane region" description="Helical" evidence="8">
    <location>
        <begin position="34"/>
        <end position="52"/>
    </location>
</feature>
<evidence type="ECO:0000256" key="7">
    <source>
        <dbReference type="ARBA" id="ARBA00023136"/>
    </source>
</evidence>
<feature type="domain" description="EamA" evidence="9">
    <location>
        <begin position="3"/>
        <end position="140"/>
    </location>
</feature>
<evidence type="ECO:0000313" key="11">
    <source>
        <dbReference type="Proteomes" id="UP000254253"/>
    </source>
</evidence>
<proteinExistence type="inferred from homology"/>
<evidence type="ECO:0000256" key="4">
    <source>
        <dbReference type="ARBA" id="ARBA00022475"/>
    </source>
</evidence>
<dbReference type="InterPro" id="IPR037185">
    <property type="entry name" value="EmrE-like"/>
</dbReference>
<dbReference type="EMBL" id="UFRN01000002">
    <property type="protein sequence ID" value="SUT90307.1"/>
    <property type="molecule type" value="Genomic_DNA"/>
</dbReference>
<feature type="transmembrane region" description="Helical" evidence="8">
    <location>
        <begin position="127"/>
        <end position="144"/>
    </location>
</feature>